<dbReference type="Gene3D" id="2.60.120.40">
    <property type="match status" value="1"/>
</dbReference>
<dbReference type="InterPro" id="IPR008983">
    <property type="entry name" value="Tumour_necrosis_fac-like_dom"/>
</dbReference>
<dbReference type="OrthoDB" id="1685104at2"/>
<evidence type="ECO:0000313" key="1">
    <source>
        <dbReference type="EMBL" id="AKO92549.1"/>
    </source>
</evidence>
<keyword evidence="2" id="KW-1185">Reference proteome</keyword>
<dbReference type="PATRIC" id="fig|135735.6.peg.2272"/>
<evidence type="ECO:0000313" key="2">
    <source>
        <dbReference type="Proteomes" id="UP000036202"/>
    </source>
</evidence>
<dbReference type="RefSeq" id="WP_040057751.1">
    <property type="nucleotide sequence ID" value="NZ_CP011974.1"/>
</dbReference>
<name>A0A0H4KJR6_9BACI</name>
<proteinExistence type="predicted"/>
<accession>A0A0H4KJR6</accession>
<reference evidence="1 2" key="1">
    <citation type="journal article" date="2015" name="PLoS ONE">
        <title>Genome Sequence of Bacillus endophyticus and Analysis of Its Companion Mechanism in the Ketogulonigenium vulgare-Bacillus Strain Consortium.</title>
        <authorList>
            <person name="Jia N."/>
            <person name="Du J."/>
            <person name="Ding M.Z."/>
            <person name="Gao F."/>
            <person name="Yuan Y.J."/>
        </authorList>
    </citation>
    <scope>NUCLEOTIDE SEQUENCE [LARGE SCALE GENOMIC DNA]</scope>
    <source>
        <strain evidence="1 2">Hbe603</strain>
    </source>
</reference>
<dbReference type="KEGG" id="beo:BEH_10890"/>
<dbReference type="Proteomes" id="UP000036202">
    <property type="component" value="Chromosome"/>
</dbReference>
<protein>
    <recommendedName>
        <fullName evidence="3">BclA C-terminal domain-containing protein</fullName>
    </recommendedName>
</protein>
<evidence type="ECO:0008006" key="3">
    <source>
        <dbReference type="Google" id="ProtNLM"/>
    </source>
</evidence>
<reference evidence="2" key="2">
    <citation type="submission" date="2015-06" db="EMBL/GenBank/DDBJ databases">
        <title>Genome Sequence of Bacillus endophyticus and Analysis of its Companion Mechanism in the Ketogulonigenium vulgare-Bacillus strain Consortium.</title>
        <authorList>
            <person name="Jia N."/>
            <person name="Du J."/>
            <person name="Ding M.-Z."/>
            <person name="Gao F."/>
            <person name="Yuan Y.-J."/>
        </authorList>
    </citation>
    <scope>NUCLEOTIDE SEQUENCE [LARGE SCALE GENOMIC DNA]</scope>
    <source>
        <strain evidence="2">Hbe603</strain>
    </source>
</reference>
<dbReference type="AlphaFoldDB" id="A0A0H4KJR6"/>
<organism evidence="1 2">
    <name type="scientific">Priestia filamentosa</name>
    <dbReference type="NCBI Taxonomy" id="1402861"/>
    <lineage>
        <taxon>Bacteria</taxon>
        <taxon>Bacillati</taxon>
        <taxon>Bacillota</taxon>
        <taxon>Bacilli</taxon>
        <taxon>Bacillales</taxon>
        <taxon>Bacillaceae</taxon>
        <taxon>Priestia</taxon>
    </lineage>
</organism>
<sequence>MSSYRKKSKCYCYHCGLNPCECHSVCPPQQNIIPAYGSLYRQTPQTITVNGTKVDFEIPGPAANITLDTVNDEIIINEPGVYEITISLTIILLPGIGGSASLFVNDVPINFANALLANSDGQPRPIAATVSKTVQLDLVATDVLDVRVDELLPIEIQSVAFTVNKIN</sequence>
<gene>
    <name evidence="1" type="ORF">BEH_10890</name>
</gene>
<dbReference type="EMBL" id="CP011974">
    <property type="protein sequence ID" value="AKO92549.1"/>
    <property type="molecule type" value="Genomic_DNA"/>
</dbReference>